<gene>
    <name evidence="7 12" type="primary">murE</name>
    <name evidence="12" type="ORF">GP2143_10907</name>
</gene>
<evidence type="ECO:0000313" key="12">
    <source>
        <dbReference type="EMBL" id="EAW29669.1"/>
    </source>
</evidence>
<keyword evidence="6 7" id="KW-0961">Cell wall biogenesis/degradation</keyword>
<dbReference type="InterPro" id="IPR036565">
    <property type="entry name" value="Mur-like_cat_sf"/>
</dbReference>
<dbReference type="GO" id="GO:0000287">
    <property type="term" value="F:magnesium ion binding"/>
    <property type="evidence" value="ECO:0007669"/>
    <property type="project" value="UniProtKB-UniRule"/>
</dbReference>
<dbReference type="PANTHER" id="PTHR23135:SF4">
    <property type="entry name" value="UDP-N-ACETYLMURAMOYL-L-ALANYL-D-GLUTAMATE--2,6-DIAMINOPIMELATE LIGASE MURE HOMOLOG, CHLOROPLASTIC"/>
    <property type="match status" value="1"/>
</dbReference>
<dbReference type="PANTHER" id="PTHR23135">
    <property type="entry name" value="MUR LIGASE FAMILY MEMBER"/>
    <property type="match status" value="1"/>
</dbReference>
<dbReference type="InterPro" id="IPR036615">
    <property type="entry name" value="Mur_ligase_C_dom_sf"/>
</dbReference>
<dbReference type="GO" id="GO:0008765">
    <property type="term" value="F:UDP-N-acetylmuramoylalanyl-D-glutamate-2,6-diaminopimelate ligase activity"/>
    <property type="evidence" value="ECO:0007669"/>
    <property type="project" value="UniProtKB-UniRule"/>
</dbReference>
<feature type="binding site" evidence="7">
    <location>
        <position position="162"/>
    </location>
    <ligand>
        <name>UDP-N-acetyl-alpha-D-muramoyl-L-alanyl-D-glutamate</name>
        <dbReference type="ChEBI" id="CHEBI:83900"/>
    </ligand>
</feature>
<keyword evidence="4 7" id="KW-0573">Peptidoglycan synthesis</keyword>
<dbReference type="Pfam" id="PF01225">
    <property type="entry name" value="Mur_ligase"/>
    <property type="match status" value="1"/>
</dbReference>
<feature type="binding site" evidence="7">
    <location>
        <position position="470"/>
    </location>
    <ligand>
        <name>meso-2,6-diaminopimelate</name>
        <dbReference type="ChEBI" id="CHEBI:57791"/>
    </ligand>
</feature>
<dbReference type="UniPathway" id="UPA00219"/>
<dbReference type="Pfam" id="PF08245">
    <property type="entry name" value="Mur_ligase_M"/>
    <property type="match status" value="1"/>
</dbReference>
<keyword evidence="3 7" id="KW-0133">Cell shape</keyword>
<keyword evidence="7" id="KW-0547">Nucleotide-binding</keyword>
<dbReference type="Gene3D" id="3.90.190.20">
    <property type="entry name" value="Mur ligase, C-terminal domain"/>
    <property type="match status" value="1"/>
</dbReference>
<dbReference type="NCBIfam" id="TIGR01085">
    <property type="entry name" value="murE"/>
    <property type="match status" value="1"/>
</dbReference>
<feature type="binding site" evidence="7">
    <location>
        <position position="198"/>
    </location>
    <ligand>
        <name>UDP-N-acetyl-alpha-D-muramoyl-L-alanyl-D-glutamate</name>
        <dbReference type="ChEBI" id="CHEBI:83900"/>
    </ligand>
</feature>
<evidence type="ECO:0000256" key="4">
    <source>
        <dbReference type="ARBA" id="ARBA00022984"/>
    </source>
</evidence>
<name>A0YHM3_9GAMM</name>
<dbReference type="eggNOG" id="COG0769">
    <property type="taxonomic scope" value="Bacteria"/>
</dbReference>
<evidence type="ECO:0000256" key="3">
    <source>
        <dbReference type="ARBA" id="ARBA00022960"/>
    </source>
</evidence>
<feature type="short sequence motif" description="Meso-diaminopimelate recognition motif" evidence="7">
    <location>
        <begin position="421"/>
        <end position="424"/>
    </location>
</feature>
<dbReference type="AlphaFoldDB" id="A0YHM3"/>
<feature type="binding site" evidence="7">
    <location>
        <position position="196"/>
    </location>
    <ligand>
        <name>UDP-N-acetyl-alpha-D-muramoyl-L-alanyl-D-glutamate</name>
        <dbReference type="ChEBI" id="CHEBI:83900"/>
    </ligand>
</feature>
<comment type="similarity">
    <text evidence="1 7">Belongs to the MurCDEF family. MurE subfamily.</text>
</comment>
<proteinExistence type="inferred from homology"/>
<comment type="caution">
    <text evidence="12">The sequence shown here is derived from an EMBL/GenBank/DDBJ whole genome shotgun (WGS) entry which is preliminary data.</text>
</comment>
<dbReference type="GO" id="GO:0005524">
    <property type="term" value="F:ATP binding"/>
    <property type="evidence" value="ECO:0007669"/>
    <property type="project" value="UniProtKB-UniRule"/>
</dbReference>
<feature type="binding site" evidence="7">
    <location>
        <position position="397"/>
    </location>
    <ligand>
        <name>meso-2,6-diaminopimelate</name>
        <dbReference type="ChEBI" id="CHEBI:57791"/>
    </ligand>
</feature>
<keyword evidence="7 12" id="KW-0436">Ligase</keyword>
<feature type="domain" description="Mur ligase central" evidence="11">
    <location>
        <begin position="119"/>
        <end position="325"/>
    </location>
</feature>
<evidence type="ECO:0000313" key="13">
    <source>
        <dbReference type="Proteomes" id="UP000004931"/>
    </source>
</evidence>
<comment type="pathway">
    <text evidence="7 8">Cell wall biogenesis; peptidoglycan biosynthesis.</text>
</comment>
<feature type="binding site" evidence="7">
    <location>
        <begin position="163"/>
        <end position="164"/>
    </location>
    <ligand>
        <name>UDP-N-acetyl-alpha-D-muramoyl-L-alanyl-D-glutamate</name>
        <dbReference type="ChEBI" id="CHEBI:83900"/>
    </ligand>
</feature>
<feature type="binding site" evidence="7">
    <location>
        <begin position="421"/>
        <end position="424"/>
    </location>
    <ligand>
        <name>meso-2,6-diaminopimelate</name>
        <dbReference type="ChEBI" id="CHEBI:57791"/>
    </ligand>
</feature>
<dbReference type="InterPro" id="IPR013221">
    <property type="entry name" value="Mur_ligase_cen"/>
</dbReference>
<feature type="binding site" evidence="7">
    <location>
        <position position="190"/>
    </location>
    <ligand>
        <name>UDP-N-acetyl-alpha-D-muramoyl-L-alanyl-D-glutamate</name>
        <dbReference type="ChEBI" id="CHEBI:83900"/>
    </ligand>
</feature>
<dbReference type="InterPro" id="IPR035911">
    <property type="entry name" value="MurE/MurF_N"/>
</dbReference>
<dbReference type="GO" id="GO:0005737">
    <property type="term" value="C:cytoplasm"/>
    <property type="evidence" value="ECO:0007669"/>
    <property type="project" value="UniProtKB-SubCell"/>
</dbReference>
<dbReference type="NCBIfam" id="NF001126">
    <property type="entry name" value="PRK00139.1-4"/>
    <property type="match status" value="1"/>
</dbReference>
<dbReference type="GO" id="GO:0051301">
    <property type="term" value="P:cell division"/>
    <property type="evidence" value="ECO:0007669"/>
    <property type="project" value="UniProtKB-KW"/>
</dbReference>
<dbReference type="Gene3D" id="3.40.1190.10">
    <property type="entry name" value="Mur-like, catalytic domain"/>
    <property type="match status" value="1"/>
</dbReference>
<keyword evidence="2 7" id="KW-0132">Cell division</keyword>
<dbReference type="SUPFAM" id="SSF53244">
    <property type="entry name" value="MurD-like peptide ligases, peptide-binding domain"/>
    <property type="match status" value="1"/>
</dbReference>
<evidence type="ECO:0000256" key="8">
    <source>
        <dbReference type="RuleBase" id="RU004135"/>
    </source>
</evidence>
<dbReference type="EMBL" id="AAVT01000019">
    <property type="protein sequence ID" value="EAW29669.1"/>
    <property type="molecule type" value="Genomic_DNA"/>
</dbReference>
<keyword evidence="7" id="KW-0460">Magnesium</keyword>
<protein>
    <recommendedName>
        <fullName evidence="7">UDP-N-acetylmuramoyl-L-alanyl-D-glutamate--2,6-diaminopimelate ligase</fullName>
        <ecNumber evidence="7">6.3.2.13</ecNumber>
    </recommendedName>
    <alternativeName>
        <fullName evidence="7">Meso-A2pm-adding enzyme</fullName>
    </alternativeName>
    <alternativeName>
        <fullName evidence="7">Meso-diaminopimelate-adding enzyme</fullName>
    </alternativeName>
    <alternativeName>
        <fullName evidence="7">UDP-MurNAc-L-Ala-D-Glu:meso-diaminopimelate ligase</fullName>
    </alternativeName>
    <alternativeName>
        <fullName evidence="7">UDP-MurNAc-tripeptide synthetase</fullName>
    </alternativeName>
    <alternativeName>
        <fullName evidence="7">UDP-N-acetylmuramyl-tripeptide synthetase</fullName>
    </alternativeName>
</protein>
<comment type="PTM">
    <text evidence="7">Carboxylation is probably crucial for Mg(2+) binding and, consequently, for the gamma-phosphate positioning of ATP.</text>
</comment>
<feature type="modified residue" description="N6-carboxylysine" evidence="7">
    <location>
        <position position="230"/>
    </location>
</feature>
<keyword evidence="7" id="KW-0067">ATP-binding</keyword>
<keyword evidence="7" id="KW-0963">Cytoplasm</keyword>
<evidence type="ECO:0000256" key="5">
    <source>
        <dbReference type="ARBA" id="ARBA00023306"/>
    </source>
</evidence>
<feature type="binding site" evidence="7">
    <location>
        <position position="474"/>
    </location>
    <ligand>
        <name>meso-2,6-diaminopimelate</name>
        <dbReference type="ChEBI" id="CHEBI:57791"/>
    </ligand>
</feature>
<organism evidence="12 13">
    <name type="scientific">marine gamma proteobacterium HTCC2143</name>
    <dbReference type="NCBI Taxonomy" id="247633"/>
    <lineage>
        <taxon>Bacteria</taxon>
        <taxon>Pseudomonadati</taxon>
        <taxon>Pseudomonadota</taxon>
        <taxon>Gammaproteobacteria</taxon>
        <taxon>Cellvibrionales</taxon>
        <taxon>Spongiibacteraceae</taxon>
        <taxon>BD1-7 clade</taxon>
    </lineage>
</organism>
<dbReference type="EC" id="6.3.2.13" evidence="7"/>
<comment type="subcellular location">
    <subcellularLocation>
        <location evidence="7 8">Cytoplasm</location>
    </subcellularLocation>
</comment>
<evidence type="ECO:0000256" key="7">
    <source>
        <dbReference type="HAMAP-Rule" id="MF_00208"/>
    </source>
</evidence>
<keyword evidence="5 7" id="KW-0131">Cell cycle</keyword>
<dbReference type="NCBIfam" id="NF001124">
    <property type="entry name" value="PRK00139.1-2"/>
    <property type="match status" value="1"/>
</dbReference>
<dbReference type="GO" id="GO:0009252">
    <property type="term" value="P:peptidoglycan biosynthetic process"/>
    <property type="evidence" value="ECO:0007669"/>
    <property type="project" value="UniProtKB-UniRule"/>
</dbReference>
<comment type="caution">
    <text evidence="7">Lacks conserved residue(s) required for the propagation of feature annotation.</text>
</comment>
<feature type="domain" description="Mur ligase N-terminal catalytic" evidence="9">
    <location>
        <begin position="29"/>
        <end position="107"/>
    </location>
</feature>
<feature type="binding site" evidence="7">
    <location>
        <begin position="121"/>
        <end position="127"/>
    </location>
    <ligand>
        <name>ATP</name>
        <dbReference type="ChEBI" id="CHEBI:30616"/>
    </ligand>
</feature>
<dbReference type="InterPro" id="IPR005761">
    <property type="entry name" value="UDP-N-AcMur-Glu-dNH2Pim_ligase"/>
</dbReference>
<evidence type="ECO:0000256" key="6">
    <source>
        <dbReference type="ARBA" id="ARBA00023316"/>
    </source>
</evidence>
<feature type="domain" description="Mur ligase C-terminal" evidence="10">
    <location>
        <begin position="348"/>
        <end position="472"/>
    </location>
</feature>
<comment type="function">
    <text evidence="7">Catalyzes the addition of meso-diaminopimelic acid to the nucleotide precursor UDP-N-acetylmuramoyl-L-alanyl-D-glutamate (UMAG) in the biosynthesis of bacterial cell-wall peptidoglycan.</text>
</comment>
<dbReference type="SUPFAM" id="SSF53623">
    <property type="entry name" value="MurD-like peptide ligases, catalytic domain"/>
    <property type="match status" value="1"/>
</dbReference>
<dbReference type="GO" id="GO:0071555">
    <property type="term" value="P:cell wall organization"/>
    <property type="evidence" value="ECO:0007669"/>
    <property type="project" value="UniProtKB-KW"/>
</dbReference>
<dbReference type="GO" id="GO:0008360">
    <property type="term" value="P:regulation of cell shape"/>
    <property type="evidence" value="ECO:0007669"/>
    <property type="project" value="UniProtKB-KW"/>
</dbReference>
<comment type="cofactor">
    <cofactor evidence="7">
        <name>Mg(2+)</name>
        <dbReference type="ChEBI" id="CHEBI:18420"/>
    </cofactor>
</comment>
<dbReference type="Pfam" id="PF02875">
    <property type="entry name" value="Mur_ligase_C"/>
    <property type="match status" value="1"/>
</dbReference>
<comment type="catalytic activity">
    <reaction evidence="7">
        <text>UDP-N-acetyl-alpha-D-muramoyl-L-alanyl-D-glutamate + meso-2,6-diaminopimelate + ATP = UDP-N-acetyl-alpha-D-muramoyl-L-alanyl-gamma-D-glutamyl-meso-2,6-diaminopimelate + ADP + phosphate + H(+)</text>
        <dbReference type="Rhea" id="RHEA:23676"/>
        <dbReference type="ChEBI" id="CHEBI:15378"/>
        <dbReference type="ChEBI" id="CHEBI:30616"/>
        <dbReference type="ChEBI" id="CHEBI:43474"/>
        <dbReference type="ChEBI" id="CHEBI:57791"/>
        <dbReference type="ChEBI" id="CHEBI:83900"/>
        <dbReference type="ChEBI" id="CHEBI:83905"/>
        <dbReference type="ChEBI" id="CHEBI:456216"/>
        <dbReference type="EC" id="6.3.2.13"/>
    </reaction>
</comment>
<dbReference type="SUPFAM" id="SSF63418">
    <property type="entry name" value="MurE/MurF N-terminal domain"/>
    <property type="match status" value="1"/>
</dbReference>
<evidence type="ECO:0000256" key="1">
    <source>
        <dbReference type="ARBA" id="ARBA00005898"/>
    </source>
</evidence>
<dbReference type="Gene3D" id="3.40.1390.10">
    <property type="entry name" value="MurE/MurF, N-terminal domain"/>
    <property type="match status" value="1"/>
</dbReference>
<accession>A0YHM3</accession>
<dbReference type="InterPro" id="IPR004101">
    <property type="entry name" value="Mur_ligase_C"/>
</dbReference>
<evidence type="ECO:0000256" key="2">
    <source>
        <dbReference type="ARBA" id="ARBA00022618"/>
    </source>
</evidence>
<reference evidence="12 13" key="1">
    <citation type="journal article" date="2010" name="J. Bacteriol.">
        <title>Genome sequence of the oligotrophic marine Gammaproteobacterium HTCC2143, isolated from the Oregon Coast.</title>
        <authorList>
            <person name="Oh H.M."/>
            <person name="Kang I."/>
            <person name="Ferriera S."/>
            <person name="Giovannoni S.J."/>
            <person name="Cho J.C."/>
        </authorList>
    </citation>
    <scope>NUCLEOTIDE SEQUENCE [LARGE SCALE GENOMIC DNA]</scope>
    <source>
        <strain evidence="12 13">HTCC2143</strain>
    </source>
</reference>
<keyword evidence="13" id="KW-1185">Reference proteome</keyword>
<dbReference type="HAMAP" id="MF_00208">
    <property type="entry name" value="MurE"/>
    <property type="match status" value="1"/>
</dbReference>
<evidence type="ECO:0000259" key="9">
    <source>
        <dbReference type="Pfam" id="PF01225"/>
    </source>
</evidence>
<feature type="binding site" evidence="7">
    <location>
        <position position="36"/>
    </location>
    <ligand>
        <name>UDP-N-acetyl-alpha-D-muramoyl-L-alanyl-D-glutamate</name>
        <dbReference type="ChEBI" id="CHEBI:83900"/>
    </ligand>
</feature>
<dbReference type="Proteomes" id="UP000004931">
    <property type="component" value="Unassembled WGS sequence"/>
</dbReference>
<dbReference type="InterPro" id="IPR000713">
    <property type="entry name" value="Mur_ligase_N"/>
</dbReference>
<evidence type="ECO:0000259" key="10">
    <source>
        <dbReference type="Pfam" id="PF02875"/>
    </source>
</evidence>
<dbReference type="STRING" id="247633.GP2143_10907"/>
<evidence type="ECO:0000259" key="11">
    <source>
        <dbReference type="Pfam" id="PF08245"/>
    </source>
</evidence>
<sequence length="508" mass="54458">MMAINEQKNSVILGDLTAIEDQRYAAIELSGIQSDSRKIAAGNLFLAVAGHAVDGRDYIAQAVANGAAAVLVERAGHSADKLNYPNVPIIAVENLNLKLSEIAGRFYNNPSHELSIVGVTGTNGKTSCTQLYMQIANLLGRSCGVIGTLGAGIDGQLNEGLNTTPDAISIQKILAEWRDHELAVAAMEVSSHGLEQGRVADVQFELALFTNLSRDHLDYHGSMLAYGETKARLFRQPGLKCAVINIDDHFGCALVDEMPATTDVIRYGVEPDARTNHSADVWVDNVRFHPSGVNARLHSDWGSVEINSPLLGEFNLSNLVAVICCFGLQGFALSSIANVIPKLMTVPGRMERIVSSADITVVVDYAHTPDGLEKALLAMRQHTDGKLWCVFGCGGNRDHGKRPLMGALVQRHADHVVVTSDNPRNESAAEIIDEILGGVDRPSMVEEDRGLAIQFAIANALPGDCVLIAGKGHEDHQLIGDFRVPFSDITQARLALAVRANAAGGDAR</sequence>